<dbReference type="STRING" id="1714264.BTO30_01485"/>
<evidence type="ECO:0000313" key="3">
    <source>
        <dbReference type="Proteomes" id="UP000185568"/>
    </source>
</evidence>
<protein>
    <submittedName>
        <fullName evidence="2">Uncharacterized protein</fullName>
    </submittedName>
</protein>
<evidence type="ECO:0000313" key="2">
    <source>
        <dbReference type="EMBL" id="OLN24113.1"/>
    </source>
</evidence>
<dbReference type="Proteomes" id="UP000185568">
    <property type="component" value="Unassembled WGS sequence"/>
</dbReference>
<proteinExistence type="predicted"/>
<feature type="region of interest" description="Disordered" evidence="1">
    <location>
        <begin position="1"/>
        <end position="27"/>
    </location>
</feature>
<comment type="caution">
    <text evidence="2">The sequence shown here is derived from an EMBL/GenBank/DDBJ whole genome shotgun (WGS) entry which is preliminary data.</text>
</comment>
<dbReference type="AlphaFoldDB" id="A0A1Q8Q9T8"/>
<dbReference type="EMBL" id="MSDU01000003">
    <property type="protein sequence ID" value="OLN24113.1"/>
    <property type="molecule type" value="Genomic_DNA"/>
</dbReference>
<name>A0A1Q8Q9T8_9BACI</name>
<keyword evidence="3" id="KW-1185">Reference proteome</keyword>
<evidence type="ECO:0000256" key="1">
    <source>
        <dbReference type="SAM" id="MobiDB-lite"/>
    </source>
</evidence>
<organism evidence="2 3">
    <name type="scientific">Domibacillus antri</name>
    <dbReference type="NCBI Taxonomy" id="1714264"/>
    <lineage>
        <taxon>Bacteria</taxon>
        <taxon>Bacillati</taxon>
        <taxon>Bacillota</taxon>
        <taxon>Bacilli</taxon>
        <taxon>Bacillales</taxon>
        <taxon>Bacillaceae</taxon>
        <taxon>Domibacillus</taxon>
    </lineage>
</organism>
<gene>
    <name evidence="2" type="ORF">BTO30_01485</name>
</gene>
<accession>A0A1Q8Q9T8</accession>
<sequence length="94" mass="10594">MCGKKSRNGKQDNGQSPGPVISHEDKGLHVPQVWREGRIYGDSAQVTRKPAQSAKNPAIKMKKGCLIESFETSLFFFYRHKEGGILLSWSLEFK</sequence>
<reference evidence="2 3" key="1">
    <citation type="submission" date="2016-12" db="EMBL/GenBank/DDBJ databases">
        <title>Domibacillus antri genome sequencing.</title>
        <authorList>
            <person name="Verma A."/>
            <person name="Krishnamurthi S."/>
        </authorList>
    </citation>
    <scope>NUCLEOTIDE SEQUENCE [LARGE SCALE GENOMIC DNA]</scope>
    <source>
        <strain evidence="2 3">XD80</strain>
    </source>
</reference>